<dbReference type="InterPro" id="IPR006949">
    <property type="entry name" value="Barrel_Baseplate_J-like"/>
</dbReference>
<feature type="domain" description="Baseplate protein J-like barrel" evidence="1">
    <location>
        <begin position="100"/>
        <end position="179"/>
    </location>
</feature>
<dbReference type="Proteomes" id="UP000295064">
    <property type="component" value="Unassembled WGS sequence"/>
</dbReference>
<evidence type="ECO:0000313" key="2">
    <source>
        <dbReference type="EMBL" id="TDO92361.1"/>
    </source>
</evidence>
<dbReference type="RefSeq" id="WP_133514590.1">
    <property type="nucleotide sequence ID" value="NZ_SNWX01000006.1"/>
</dbReference>
<sequence>MSDEFGVTEKGFKKKTYQDIVESLEEKSKSYFGEDVNVSSSSVNGWFIRLFAFSLSLIWSVAEKVYNSAYVILAEDQSLDYAVSNLNVKRKGKRKSEVPLTVIGTPGTEIDKGWTVETETDSSIKFETKYNTTIESDGETEVQLIAKEAGEKGNVPANTITVITQPISGVDSITNPIAADFGRDRETNHELRNRYFNQLGQNSSDVIAAITAAVSDINEVRQVKVFENDTEQTNSLGMPMKSVFAVVLGGLEEDIAKAIYTAKAGGIRAYGDIITDVFDEGGTIHKIGFSRPTDVDTYYTIDLITNDDYPVDGDELITDAIVDYLDELIIADDIIHSKITHEIHGACSGIIDFELYIGTTASPTTKDNIEISGLEVAITDPTKVVINHV</sequence>
<proteinExistence type="predicted"/>
<gene>
    <name evidence="2" type="ORF">DFR79_106174</name>
</gene>
<organism evidence="2 3">
    <name type="scientific">Halanaerobium saccharolyticum</name>
    <dbReference type="NCBI Taxonomy" id="43595"/>
    <lineage>
        <taxon>Bacteria</taxon>
        <taxon>Bacillati</taxon>
        <taxon>Bacillota</taxon>
        <taxon>Clostridia</taxon>
        <taxon>Halanaerobiales</taxon>
        <taxon>Halanaerobiaceae</taxon>
        <taxon>Halanaerobium</taxon>
    </lineage>
</organism>
<reference evidence="2 3" key="1">
    <citation type="submission" date="2019-03" db="EMBL/GenBank/DDBJ databases">
        <title>Subsurface microbial communities from deep shales in Ohio and West Virginia, USA.</title>
        <authorList>
            <person name="Wrighton K."/>
        </authorList>
    </citation>
    <scope>NUCLEOTIDE SEQUENCE [LARGE SCALE GENOMIC DNA]</scope>
    <source>
        <strain evidence="2 3">MA284_T2</strain>
    </source>
</reference>
<evidence type="ECO:0000259" key="1">
    <source>
        <dbReference type="Pfam" id="PF04865"/>
    </source>
</evidence>
<protein>
    <submittedName>
        <fullName evidence="2">Putative phage protein gp47/JayE</fullName>
    </submittedName>
</protein>
<evidence type="ECO:0000313" key="3">
    <source>
        <dbReference type="Proteomes" id="UP000295064"/>
    </source>
</evidence>
<name>A0A4R6LUK0_9FIRM</name>
<dbReference type="Pfam" id="PF04865">
    <property type="entry name" value="Baseplate_J"/>
    <property type="match status" value="1"/>
</dbReference>
<dbReference type="InterPro" id="IPR052399">
    <property type="entry name" value="Phage_Baseplate_Assmbl_Protein"/>
</dbReference>
<dbReference type="EMBL" id="SNWX01000006">
    <property type="protein sequence ID" value="TDO92361.1"/>
    <property type="molecule type" value="Genomic_DNA"/>
</dbReference>
<dbReference type="AlphaFoldDB" id="A0A4R6LUK0"/>
<accession>A0A4R6LUK0</accession>
<dbReference type="OrthoDB" id="7904838at2"/>
<dbReference type="PANTHER" id="PTHR37829">
    <property type="entry name" value="PHAGE-LIKE ELEMENT PBSX PROTEIN XKDT"/>
    <property type="match status" value="1"/>
</dbReference>
<comment type="caution">
    <text evidence="2">The sequence shown here is derived from an EMBL/GenBank/DDBJ whole genome shotgun (WGS) entry which is preliminary data.</text>
</comment>
<dbReference type="PANTHER" id="PTHR37829:SF3">
    <property type="entry name" value="PROTEIN JAYE-RELATED"/>
    <property type="match status" value="1"/>
</dbReference>